<name>A0AAD4D7X9_9FUNG</name>
<evidence type="ECO:0000313" key="3">
    <source>
        <dbReference type="Proteomes" id="UP001194580"/>
    </source>
</evidence>
<reference evidence="2" key="1">
    <citation type="journal article" date="2020" name="Fungal Divers.">
        <title>Resolving the Mortierellaceae phylogeny through synthesis of multi-gene phylogenetics and phylogenomics.</title>
        <authorList>
            <person name="Vandepol N."/>
            <person name="Liber J."/>
            <person name="Desiro A."/>
            <person name="Na H."/>
            <person name="Kennedy M."/>
            <person name="Barry K."/>
            <person name="Grigoriev I.V."/>
            <person name="Miller A.N."/>
            <person name="O'Donnell K."/>
            <person name="Stajich J.E."/>
            <person name="Bonito G."/>
        </authorList>
    </citation>
    <scope>NUCLEOTIDE SEQUENCE</scope>
    <source>
        <strain evidence="2">NRRL 28262</strain>
    </source>
</reference>
<dbReference type="AlphaFoldDB" id="A0AAD4D7X9"/>
<feature type="compositionally biased region" description="Low complexity" evidence="1">
    <location>
        <begin position="1021"/>
        <end position="1040"/>
    </location>
</feature>
<feature type="compositionally biased region" description="Low complexity" evidence="1">
    <location>
        <begin position="980"/>
        <end position="1006"/>
    </location>
</feature>
<feature type="region of interest" description="Disordered" evidence="1">
    <location>
        <begin position="962"/>
        <end position="1006"/>
    </location>
</feature>
<feature type="region of interest" description="Disordered" evidence="1">
    <location>
        <begin position="126"/>
        <end position="198"/>
    </location>
</feature>
<feature type="non-terminal residue" evidence="2">
    <location>
        <position position="1052"/>
    </location>
</feature>
<protein>
    <submittedName>
        <fullName evidence="2">Uncharacterized protein</fullName>
    </submittedName>
</protein>
<feature type="compositionally biased region" description="Polar residues" evidence="1">
    <location>
        <begin position="738"/>
        <end position="751"/>
    </location>
</feature>
<feature type="region of interest" description="Disordered" evidence="1">
    <location>
        <begin position="285"/>
        <end position="315"/>
    </location>
</feature>
<feature type="compositionally biased region" description="Polar residues" evidence="1">
    <location>
        <begin position="872"/>
        <end position="882"/>
    </location>
</feature>
<feature type="compositionally biased region" description="Gly residues" evidence="1">
    <location>
        <begin position="132"/>
        <end position="144"/>
    </location>
</feature>
<comment type="caution">
    <text evidence="2">The sequence shown here is derived from an EMBL/GenBank/DDBJ whole genome shotgun (WGS) entry which is preliminary data.</text>
</comment>
<dbReference type="Proteomes" id="UP001194580">
    <property type="component" value="Unassembled WGS sequence"/>
</dbReference>
<feature type="region of interest" description="Disordered" evidence="1">
    <location>
        <begin position="863"/>
        <end position="949"/>
    </location>
</feature>
<sequence>MHGWNKRQTVPPGTAVVQESLMRYQIPFPRVSAFLPGGLDWTEQQQQQQLQQYQNEMGEDDQGVATTGAIVLSIEEEKTARRESGEQMRNAYLRKNSLAVVDQFSSPTAAVPSSTAIVIVNHKNDTTTTMSGGVGEGGGSGTGYEGDLNHTDGSLTRHGRGGSWAQEPSCSVPTTEEVHAGSSASGLGLHPPQQPQPTIVWPAAGTMEPAKAAAIDMWRRSLMSPLARANTVSSFHSDDPDNQALVPASAAKLFLSRNNSRRPSAVSELFLGPGLNYCCDADVDEADEEEEVEEAEVQSPYHHYQQGPISPLDNSRPKFFLQQQQQHEASYQQPRLAIDSVSETDNIPLAVVRTIRQNSIGTMDFQNLGPIDVRHYAHDDVLVGDDEDDDEDETGAHDHAANKMNAYAPVNSRRRQLAKVPEPNLLHVQQQQQQQQYRHLQNPRYSRWQKTQLSSEAEDDCATNRDSFAALTNTPDMSRNSYPTFLAATNYNSNSNILRDSYQNLQNNCAGRDRVVGGGYSGVDHDPYHSSCGGPDGYESNKESPSLSDPTLNQHHLHVTAEPNLPRPSSSPFMSSAEFASLTGAIAAHQTPTTAAMTMTSARQSMADVPVQVKPAPAVGILKRPSLPGMDTAVLQAAVEASKAMRHQKTTSFQSLPPLFDHHNINSNAPIHPFARPSVQQPLPPPVSTPALNSFGIATAPTTPGAPFRAAHASGFLPPPPTRPPRRHPIRTPVVSDTKFSPSRRNSQDGSIISGFGGNTPANLAGLSSPISAVVGSGDLAANSPIAGAKAERSKSILSFLSLNTNSNSNTASNNINKGVFSSPTSNVNDYSSPPAPTVSARRNSLPAVHFLGIGLSMMLANNNNNNNNNNSGASNPSTTPPSAEVKKQRRSSILSLHRGGDKAGKSEKQEVTATGPPRPYYEQAEILLRDPSPPQTPSPTTKSPTSNRRFSLPAVVLSQALSPSSSSNSIYGMGGPGMSGSSPSLLSSFPPTATRAGSAASSRPTSAYINAASTRLSASLTAGSLSRSRSRANSNASNGHGSELNPYARQS</sequence>
<feature type="region of interest" description="Disordered" evidence="1">
    <location>
        <begin position="1021"/>
        <end position="1052"/>
    </location>
</feature>
<feature type="compositionally biased region" description="Basic and acidic residues" evidence="1">
    <location>
        <begin position="899"/>
        <end position="911"/>
    </location>
</feature>
<feature type="region of interest" description="Disordered" evidence="1">
    <location>
        <begin position="520"/>
        <end position="552"/>
    </location>
</feature>
<proteinExistence type="predicted"/>
<accession>A0AAD4D7X9</accession>
<keyword evidence="3" id="KW-1185">Reference proteome</keyword>
<evidence type="ECO:0000256" key="1">
    <source>
        <dbReference type="SAM" id="MobiDB-lite"/>
    </source>
</evidence>
<dbReference type="EMBL" id="JAAAIL010001124">
    <property type="protein sequence ID" value="KAG0271508.1"/>
    <property type="molecule type" value="Genomic_DNA"/>
</dbReference>
<feature type="compositionally biased region" description="Polar residues" evidence="1">
    <location>
        <begin position="543"/>
        <end position="552"/>
    </location>
</feature>
<organism evidence="2 3">
    <name type="scientific">Linnemannia exigua</name>
    <dbReference type="NCBI Taxonomy" id="604196"/>
    <lineage>
        <taxon>Eukaryota</taxon>
        <taxon>Fungi</taxon>
        <taxon>Fungi incertae sedis</taxon>
        <taxon>Mucoromycota</taxon>
        <taxon>Mortierellomycotina</taxon>
        <taxon>Mortierellomycetes</taxon>
        <taxon>Mortierellales</taxon>
        <taxon>Mortierellaceae</taxon>
        <taxon>Linnemannia</taxon>
    </lineage>
</organism>
<feature type="region of interest" description="Disordered" evidence="1">
    <location>
        <begin position="712"/>
        <end position="755"/>
    </location>
</feature>
<evidence type="ECO:0000313" key="2">
    <source>
        <dbReference type="EMBL" id="KAG0271508.1"/>
    </source>
</evidence>
<gene>
    <name evidence="2" type="ORF">BGZ95_000673</name>
</gene>
<feature type="compositionally biased region" description="Acidic residues" evidence="1">
    <location>
        <begin position="285"/>
        <end position="296"/>
    </location>
</feature>